<proteinExistence type="inferred from homology"/>
<evidence type="ECO:0000259" key="2">
    <source>
        <dbReference type="Pfam" id="PF00850"/>
    </source>
</evidence>
<dbReference type="Gene3D" id="3.40.800.20">
    <property type="entry name" value="Histone deacetylase domain"/>
    <property type="match status" value="1"/>
</dbReference>
<evidence type="ECO:0000256" key="1">
    <source>
        <dbReference type="ARBA" id="ARBA00005947"/>
    </source>
</evidence>
<evidence type="ECO:0000313" key="4">
    <source>
        <dbReference type="Proteomes" id="UP001156215"/>
    </source>
</evidence>
<dbReference type="InterPro" id="IPR000286">
    <property type="entry name" value="HDACs"/>
</dbReference>
<dbReference type="InterPro" id="IPR023801">
    <property type="entry name" value="His_deacetylse_dom"/>
</dbReference>
<dbReference type="EMBL" id="CP098242">
    <property type="protein sequence ID" value="WAW11189.1"/>
    <property type="molecule type" value="Genomic_DNA"/>
</dbReference>
<reference evidence="3" key="1">
    <citation type="journal article" date="2022" name="Front. Microbiol.">
        <title>New perspectives on an old grouping: The genomic and phenotypic variability of Oxalobacter formigenes and the implications for calcium oxalate stone prevention.</title>
        <authorList>
            <person name="Chmiel J.A."/>
            <person name="Carr C."/>
            <person name="Stuivenberg G.A."/>
            <person name="Venema R."/>
            <person name="Chanyi R.M."/>
            <person name="Al K.F."/>
            <person name="Giguere D."/>
            <person name="Say H."/>
            <person name="Akouris P.P."/>
            <person name="Dominguez Romero S.A."/>
            <person name="Kwong A."/>
            <person name="Tai V."/>
            <person name="Koval S.F."/>
            <person name="Razvi H."/>
            <person name="Bjazevic J."/>
            <person name="Burton J.P."/>
        </authorList>
    </citation>
    <scope>NUCLEOTIDE SEQUENCE</scope>
    <source>
        <strain evidence="3">WoOx3</strain>
    </source>
</reference>
<dbReference type="SUPFAM" id="SSF52768">
    <property type="entry name" value="Arginase/deacetylase"/>
    <property type="match status" value="1"/>
</dbReference>
<dbReference type="AlphaFoldDB" id="A0A9E9P3P0"/>
<dbReference type="PANTHER" id="PTHR10625">
    <property type="entry name" value="HISTONE DEACETYLASE HDAC1-RELATED"/>
    <property type="match status" value="1"/>
</dbReference>
<dbReference type="KEGG" id="ovb:NB640_06050"/>
<dbReference type="PANTHER" id="PTHR10625:SF10">
    <property type="entry name" value="HISTONE DEACETYLASE HDAC1"/>
    <property type="match status" value="1"/>
</dbReference>
<protein>
    <submittedName>
        <fullName evidence="3">Histone deacetylase family protein</fullName>
    </submittedName>
</protein>
<dbReference type="Proteomes" id="UP001156215">
    <property type="component" value="Chromosome"/>
</dbReference>
<name>A0A9E9P3P0_9BURK</name>
<dbReference type="CDD" id="cd11599">
    <property type="entry name" value="HDAC_classII_2"/>
    <property type="match status" value="1"/>
</dbReference>
<organism evidence="3 4">
    <name type="scientific">Oxalobacter vibrioformis</name>
    <dbReference type="NCBI Taxonomy" id="933080"/>
    <lineage>
        <taxon>Bacteria</taxon>
        <taxon>Pseudomonadati</taxon>
        <taxon>Pseudomonadota</taxon>
        <taxon>Betaproteobacteria</taxon>
        <taxon>Burkholderiales</taxon>
        <taxon>Oxalobacteraceae</taxon>
        <taxon>Oxalobacter</taxon>
    </lineage>
</organism>
<dbReference type="InterPro" id="IPR037138">
    <property type="entry name" value="His_deacetylse_dom_sf"/>
</dbReference>
<sequence>MTTAIYTHPDCKKHEMGAYHPESPARIEVIEERLAESGTDRFLLFREAPLADVSDIARVHSPTSINLVKDYHPKIPGQYFSVDADTLLNRYSWQAALRAAGAAVAATRAVIEEEISNAFCLVRPIGHHARLHTPMGFCVFNNVAIAARYAIDVCGLKKVAIVDFDVHHGNGTEEAFSKEPRVMMTSFFQSPFYPYTRTDKTLPNMVNIPVPSGTEGDAVRDLVLAKWLPALHDFAPEMLFISAGFDAHKDDSVGGMRLVEADYIWLTQQIMAVAKQYARGRLVSFLEGGYSRTALARSAVAHIRTLAGLD</sequence>
<dbReference type="GO" id="GO:0040029">
    <property type="term" value="P:epigenetic regulation of gene expression"/>
    <property type="evidence" value="ECO:0007669"/>
    <property type="project" value="TreeGrafter"/>
</dbReference>
<dbReference type="GO" id="GO:0004407">
    <property type="term" value="F:histone deacetylase activity"/>
    <property type="evidence" value="ECO:0007669"/>
    <property type="project" value="TreeGrafter"/>
</dbReference>
<keyword evidence="4" id="KW-1185">Reference proteome</keyword>
<feature type="domain" description="Histone deacetylase" evidence="2">
    <location>
        <begin position="20"/>
        <end position="306"/>
    </location>
</feature>
<comment type="similarity">
    <text evidence="1">Belongs to the histone deacetylase family.</text>
</comment>
<dbReference type="InterPro" id="IPR023696">
    <property type="entry name" value="Ureohydrolase_dom_sf"/>
</dbReference>
<dbReference type="Pfam" id="PF00850">
    <property type="entry name" value="Hist_deacetyl"/>
    <property type="match status" value="1"/>
</dbReference>
<accession>A0A9E9P3P0</accession>
<dbReference type="PRINTS" id="PR01270">
    <property type="entry name" value="HDASUPER"/>
</dbReference>
<evidence type="ECO:0000313" key="3">
    <source>
        <dbReference type="EMBL" id="WAW11189.1"/>
    </source>
</evidence>
<gene>
    <name evidence="3" type="ORF">NB640_06050</name>
</gene>
<dbReference type="RefSeq" id="WP_269310300.1">
    <property type="nucleotide sequence ID" value="NZ_CP098242.1"/>
</dbReference>